<reference evidence="1 2" key="1">
    <citation type="submission" date="2018-05" db="EMBL/GenBank/DDBJ databases">
        <title>Genomic Encyclopedia of Type Strains, Phase IV (KMG-V): Genome sequencing to study the core and pangenomes of soil and plant-associated prokaryotes.</title>
        <authorList>
            <person name="Whitman W."/>
        </authorList>
    </citation>
    <scope>NUCLEOTIDE SEQUENCE [LARGE SCALE GENOMIC DNA]</scope>
    <source>
        <strain evidence="1 2">SCZa-39</strain>
    </source>
</reference>
<organism evidence="1 2">
    <name type="scientific">Paraburkholderia unamae</name>
    <dbReference type="NCBI Taxonomy" id="219649"/>
    <lineage>
        <taxon>Bacteria</taxon>
        <taxon>Pseudomonadati</taxon>
        <taxon>Pseudomonadota</taxon>
        <taxon>Betaproteobacteria</taxon>
        <taxon>Burkholderiales</taxon>
        <taxon>Burkholderiaceae</taxon>
        <taxon>Paraburkholderia</taxon>
    </lineage>
</organism>
<dbReference type="Proteomes" id="UP000245712">
    <property type="component" value="Unassembled WGS sequence"/>
</dbReference>
<keyword evidence="2" id="KW-1185">Reference proteome</keyword>
<sequence>MGDIDCVKLEEWSLAVFDEVLAAGYITPPWRPSRAMRESLAGYFEAGLTPAEGAEALFATRQ</sequence>
<evidence type="ECO:0000313" key="2">
    <source>
        <dbReference type="Proteomes" id="UP000245712"/>
    </source>
</evidence>
<dbReference type="EMBL" id="QEOB01000042">
    <property type="protein sequence ID" value="PVX61255.1"/>
    <property type="molecule type" value="Genomic_DNA"/>
</dbReference>
<accession>A0ABX5K8V8</accession>
<name>A0ABX5K8V8_9BURK</name>
<evidence type="ECO:0000313" key="1">
    <source>
        <dbReference type="EMBL" id="PVX61255.1"/>
    </source>
</evidence>
<protein>
    <submittedName>
        <fullName evidence="1">Uncharacterized protein</fullName>
    </submittedName>
</protein>
<dbReference type="RefSeq" id="WP_116614982.1">
    <property type="nucleotide sequence ID" value="NZ_QEOB01000042.1"/>
</dbReference>
<proteinExistence type="predicted"/>
<gene>
    <name evidence="1" type="ORF">C7402_14248</name>
</gene>
<comment type="caution">
    <text evidence="1">The sequence shown here is derived from an EMBL/GenBank/DDBJ whole genome shotgun (WGS) entry which is preliminary data.</text>
</comment>